<accession>A0ABX5NLN5</accession>
<dbReference type="InterPro" id="IPR055804">
    <property type="entry name" value="DUF7380"/>
</dbReference>
<evidence type="ECO:0000313" key="4">
    <source>
        <dbReference type="EMBL" id="PYB70801.1"/>
    </source>
</evidence>
<protein>
    <submittedName>
        <fullName evidence="4">DUF4209 domain-containing protein</fullName>
    </submittedName>
</protein>
<dbReference type="Pfam" id="PF24098">
    <property type="entry name" value="DUF7380"/>
    <property type="match status" value="1"/>
</dbReference>
<gene>
    <name evidence="4" type="ORF">DMY87_20280</name>
</gene>
<sequence>MEGRRVIKVPTEIESIIHDFDQSGEKLAANTISAALNPARMKLAGNADAFRDAWPDAMAFALQREANNMGPWNTYFGAWSSGTKEDGSDWYGPDVRELTPDVIEHWKHRAKTLCHPVLRGRYADLVWEFSRPVSNKRADPEYARIAIDSYLDSVAHDMRPDQYDNIVVLKRAARLAALINDVTRINRTKEQLFIAFDKAVTEKTWWWAVSDELLENRKLALSEDDRERLRVGWETLLAGYTAAGVDGFDPHQAASVGDRLIDLYRKEGASSEVERVAKAIAGAFICISRAGSAMQAMGWLETAAEYMSTAGDKDQTKALRLEREQAIRDSHGEMQSFTTTMTVTKEDMDEFIALVVDKDSWQQSLFNIAAEFTEPREQLWISLQREARVAPLMAMISSSIIADDHKAATVGSTEDDKEGNLIRRLNTAQQLNRRFLRCALDEAVDLHRLSPEEIASFIFQSELFDDFHLMREGIRAWMHGDYIKALFTLVPLIEAGFRTLAKQLGEVTTKSKRGTPGWEVSSNLGDFLAMESIQKAMGPDIILQIKSIFADARGTNLRNLVAHGLASSSYANWQVCDLIVHSLIVMGVYQHVRDIAARRGEAAVENAEAGDDTDDAEMPTGEPVDDGDTQG</sequence>
<dbReference type="Pfam" id="PF13910">
    <property type="entry name" value="DUF4209"/>
    <property type="match status" value="1"/>
</dbReference>
<dbReference type="EMBL" id="QJRY01000008">
    <property type="protein sequence ID" value="PYB70801.1"/>
    <property type="molecule type" value="Genomic_DNA"/>
</dbReference>
<comment type="caution">
    <text evidence="4">The sequence shown here is derived from an EMBL/GenBank/DDBJ whole genome shotgun (WGS) entry which is preliminary data.</text>
</comment>
<dbReference type="Proteomes" id="UP000247536">
    <property type="component" value="Unassembled WGS sequence"/>
</dbReference>
<reference evidence="4 5" key="1">
    <citation type="submission" date="2018-06" db="EMBL/GenBank/DDBJ databases">
        <title>Rhizobium wuzhouense sp. nov., isolated from roots of Oryza officinalis.</title>
        <authorList>
            <person name="Yuan T."/>
        </authorList>
    </citation>
    <scope>NUCLEOTIDE SEQUENCE [LARGE SCALE GENOMIC DNA]</scope>
    <source>
        <strain evidence="4 5">W44</strain>
    </source>
</reference>
<organism evidence="4 5">
    <name type="scientific">Rhizobium wuzhouense</name>
    <dbReference type="NCBI Taxonomy" id="1986026"/>
    <lineage>
        <taxon>Bacteria</taxon>
        <taxon>Pseudomonadati</taxon>
        <taxon>Pseudomonadota</taxon>
        <taxon>Alphaproteobacteria</taxon>
        <taxon>Hyphomicrobiales</taxon>
        <taxon>Rhizobiaceae</taxon>
        <taxon>Rhizobium/Agrobacterium group</taxon>
        <taxon>Rhizobium</taxon>
    </lineage>
</organism>
<dbReference type="InterPro" id="IPR025209">
    <property type="entry name" value="DUF4209"/>
</dbReference>
<feature type="region of interest" description="Disordered" evidence="1">
    <location>
        <begin position="602"/>
        <end position="631"/>
    </location>
</feature>
<evidence type="ECO:0000313" key="5">
    <source>
        <dbReference type="Proteomes" id="UP000247536"/>
    </source>
</evidence>
<proteinExistence type="predicted"/>
<feature type="domain" description="DUF7380" evidence="3">
    <location>
        <begin position="107"/>
        <end position="183"/>
    </location>
</feature>
<evidence type="ECO:0000259" key="2">
    <source>
        <dbReference type="Pfam" id="PF13910"/>
    </source>
</evidence>
<name>A0ABX5NLN5_9HYPH</name>
<feature type="compositionally biased region" description="Acidic residues" evidence="1">
    <location>
        <begin position="608"/>
        <end position="631"/>
    </location>
</feature>
<evidence type="ECO:0000259" key="3">
    <source>
        <dbReference type="Pfam" id="PF24098"/>
    </source>
</evidence>
<evidence type="ECO:0000256" key="1">
    <source>
        <dbReference type="SAM" id="MobiDB-lite"/>
    </source>
</evidence>
<feature type="domain" description="DUF4209" evidence="2">
    <location>
        <begin position="493"/>
        <end position="583"/>
    </location>
</feature>
<keyword evidence="5" id="KW-1185">Reference proteome</keyword>